<keyword evidence="1" id="KW-0238">DNA-binding</keyword>
<comment type="caution">
    <text evidence="4">The sequence shown here is derived from an EMBL/GenBank/DDBJ whole genome shotgun (WGS) entry which is preliminary data.</text>
</comment>
<evidence type="ECO:0000256" key="1">
    <source>
        <dbReference type="ARBA" id="ARBA00023125"/>
    </source>
</evidence>
<dbReference type="GO" id="GO:0003677">
    <property type="term" value="F:DNA binding"/>
    <property type="evidence" value="ECO:0007669"/>
    <property type="project" value="UniProtKB-KW"/>
</dbReference>
<feature type="compositionally biased region" description="Low complexity" evidence="2">
    <location>
        <begin position="85"/>
        <end position="98"/>
    </location>
</feature>
<protein>
    <recommendedName>
        <fullName evidence="3">Core-binding (CB) domain-containing protein</fullName>
    </recommendedName>
</protein>
<evidence type="ECO:0000313" key="4">
    <source>
        <dbReference type="EMBL" id="CAH1996225.1"/>
    </source>
</evidence>
<accession>A0A9P0LJR9</accession>
<gene>
    <name evidence="4" type="ORF">ACAOBT_LOCUS23107</name>
</gene>
<sequence length="199" mass="22110">MGHAHDTFVCDKSIAGCASLCCKECQRSASNLHECLQQAVELSISMNTSSSMLDSTSAATSQSRFRNVHRHSAEMGKSFLKGRSKSASVSPSPSHTESAPSSNRLVDESTTLPKPLTKIGSLENTEWARALTHWKEDVQLFTSSWKKSSLKTYSAPWKEWLAWCSRNNIIPQDLSPDHLAHYLGYLHMEKKLALSTIKL</sequence>
<evidence type="ECO:0000256" key="2">
    <source>
        <dbReference type="SAM" id="MobiDB-lite"/>
    </source>
</evidence>
<keyword evidence="5" id="KW-1185">Reference proteome</keyword>
<organism evidence="4 5">
    <name type="scientific">Acanthoscelides obtectus</name>
    <name type="common">Bean weevil</name>
    <name type="synonym">Bruchus obtectus</name>
    <dbReference type="NCBI Taxonomy" id="200917"/>
    <lineage>
        <taxon>Eukaryota</taxon>
        <taxon>Metazoa</taxon>
        <taxon>Ecdysozoa</taxon>
        <taxon>Arthropoda</taxon>
        <taxon>Hexapoda</taxon>
        <taxon>Insecta</taxon>
        <taxon>Pterygota</taxon>
        <taxon>Neoptera</taxon>
        <taxon>Endopterygota</taxon>
        <taxon>Coleoptera</taxon>
        <taxon>Polyphaga</taxon>
        <taxon>Cucujiformia</taxon>
        <taxon>Chrysomeloidea</taxon>
        <taxon>Chrysomelidae</taxon>
        <taxon>Bruchinae</taxon>
        <taxon>Bruchini</taxon>
        <taxon>Acanthoscelides</taxon>
    </lineage>
</organism>
<feature type="compositionally biased region" description="Polar residues" evidence="2">
    <location>
        <begin position="99"/>
        <end position="110"/>
    </location>
</feature>
<dbReference type="SUPFAM" id="SSF47823">
    <property type="entry name" value="lambda integrase-like, N-terminal domain"/>
    <property type="match status" value="1"/>
</dbReference>
<reference evidence="4" key="1">
    <citation type="submission" date="2022-03" db="EMBL/GenBank/DDBJ databases">
        <authorList>
            <person name="Sayadi A."/>
        </authorList>
    </citation>
    <scope>NUCLEOTIDE SEQUENCE</scope>
</reference>
<evidence type="ECO:0000259" key="3">
    <source>
        <dbReference type="PROSITE" id="PS51900"/>
    </source>
</evidence>
<dbReference type="AlphaFoldDB" id="A0A9P0LJR9"/>
<name>A0A9P0LJR9_ACAOB</name>
<dbReference type="OrthoDB" id="6712136at2759"/>
<dbReference type="PROSITE" id="PS51900">
    <property type="entry name" value="CB"/>
    <property type="match status" value="1"/>
</dbReference>
<feature type="domain" description="Core-binding (CB)" evidence="3">
    <location>
        <begin position="125"/>
        <end position="199"/>
    </location>
</feature>
<dbReference type="EMBL" id="CAKOFQ010007254">
    <property type="protein sequence ID" value="CAH1996225.1"/>
    <property type="molecule type" value="Genomic_DNA"/>
</dbReference>
<dbReference type="InterPro" id="IPR010998">
    <property type="entry name" value="Integrase_recombinase_N"/>
</dbReference>
<proteinExistence type="predicted"/>
<dbReference type="Proteomes" id="UP001152888">
    <property type="component" value="Unassembled WGS sequence"/>
</dbReference>
<dbReference type="Gene3D" id="1.10.150.130">
    <property type="match status" value="1"/>
</dbReference>
<dbReference type="InterPro" id="IPR044068">
    <property type="entry name" value="CB"/>
</dbReference>
<feature type="region of interest" description="Disordered" evidence="2">
    <location>
        <begin position="76"/>
        <end position="110"/>
    </location>
</feature>
<evidence type="ECO:0000313" key="5">
    <source>
        <dbReference type="Proteomes" id="UP001152888"/>
    </source>
</evidence>